<accession>A0A0G3XAH4</accession>
<dbReference type="AlphaFoldDB" id="A0A0G3XAH4"/>
<comment type="similarity">
    <text evidence="1">Belongs to the bacterial solute-binding protein ModA family.</text>
</comment>
<gene>
    <name evidence="7" type="ORF">AM2010_1551</name>
</gene>
<feature type="binding site" evidence="6">
    <location>
        <position position="19"/>
    </location>
    <ligand>
        <name>molybdate</name>
        <dbReference type="ChEBI" id="CHEBI:36264"/>
    </ligand>
</feature>
<organism evidence="7 8">
    <name type="scientific">Pelagerythrobacter marensis</name>
    <dbReference type="NCBI Taxonomy" id="543877"/>
    <lineage>
        <taxon>Bacteria</taxon>
        <taxon>Pseudomonadati</taxon>
        <taxon>Pseudomonadota</taxon>
        <taxon>Alphaproteobacteria</taxon>
        <taxon>Sphingomonadales</taxon>
        <taxon>Erythrobacteraceae</taxon>
        <taxon>Pelagerythrobacter</taxon>
    </lineage>
</organism>
<evidence type="ECO:0000313" key="7">
    <source>
        <dbReference type="EMBL" id="AKM07621.1"/>
    </source>
</evidence>
<dbReference type="NCBIfam" id="TIGR01256">
    <property type="entry name" value="modA"/>
    <property type="match status" value="1"/>
</dbReference>
<dbReference type="RefSeq" id="WP_160325598.1">
    <property type="nucleotide sequence ID" value="NZ_LMVG01000005.1"/>
</dbReference>
<evidence type="ECO:0000256" key="6">
    <source>
        <dbReference type="PIRSR" id="PIRSR004846-1"/>
    </source>
</evidence>
<dbReference type="GO" id="GO:0030973">
    <property type="term" value="F:molybdate ion binding"/>
    <property type="evidence" value="ECO:0007669"/>
    <property type="project" value="TreeGrafter"/>
</dbReference>
<keyword evidence="8" id="KW-1185">Reference proteome</keyword>
<dbReference type="GO" id="GO:0015689">
    <property type="term" value="P:molybdate ion transport"/>
    <property type="evidence" value="ECO:0007669"/>
    <property type="project" value="InterPro"/>
</dbReference>
<reference evidence="7 8" key="1">
    <citation type="submission" date="2015-06" db="EMBL/GenBank/DDBJ databases">
        <authorList>
            <person name="Kim K.M."/>
        </authorList>
    </citation>
    <scope>NUCLEOTIDE SEQUENCE [LARGE SCALE GENOMIC DNA]</scope>
    <source>
        <strain evidence="7 8">KCTC 22370</strain>
    </source>
</reference>
<dbReference type="KEGG" id="amx:AM2010_1551"/>
<dbReference type="InterPro" id="IPR005950">
    <property type="entry name" value="ModA"/>
</dbReference>
<dbReference type="Gene3D" id="3.40.190.10">
    <property type="entry name" value="Periplasmic binding protein-like II"/>
    <property type="match status" value="2"/>
</dbReference>
<name>A0A0G3XAH4_9SPHN</name>
<dbReference type="PANTHER" id="PTHR30632">
    <property type="entry name" value="MOLYBDATE-BINDING PERIPLASMIC PROTEIN"/>
    <property type="match status" value="1"/>
</dbReference>
<dbReference type="SUPFAM" id="SSF53850">
    <property type="entry name" value="Periplasmic binding protein-like II"/>
    <property type="match status" value="1"/>
</dbReference>
<dbReference type="GO" id="GO:1901359">
    <property type="term" value="F:tungstate binding"/>
    <property type="evidence" value="ECO:0007669"/>
    <property type="project" value="UniProtKB-ARBA"/>
</dbReference>
<dbReference type="GO" id="GO:0030288">
    <property type="term" value="C:outer membrane-bounded periplasmic space"/>
    <property type="evidence" value="ECO:0007669"/>
    <property type="project" value="TreeGrafter"/>
</dbReference>
<proteinExistence type="inferred from homology"/>
<dbReference type="EMBL" id="CP011805">
    <property type="protein sequence ID" value="AKM07621.1"/>
    <property type="molecule type" value="Genomic_DNA"/>
</dbReference>
<evidence type="ECO:0000256" key="1">
    <source>
        <dbReference type="ARBA" id="ARBA00009175"/>
    </source>
</evidence>
<feature type="binding site" evidence="6">
    <location>
        <position position="177"/>
    </location>
    <ligand>
        <name>molybdate</name>
        <dbReference type="ChEBI" id="CHEBI:36264"/>
    </ligand>
</feature>
<sequence length="244" mass="25765">MTACAQPSERAPVVLAAASMQGALDEISGDWEKQGHARPVISYAGSQAIARQIASGAPADLILLADRDWMDHLEKGGHLTSGSRRELVSNTLVVVHPAAAVRGTGSVSDNMSIRQALSGGTVAMGEPDTVPAGRYARAALETLGLWHSTRRRIIPTESVRAALTLAERGEVDAAIVYRSDAAASGKVRVVARMPVTAHPPIRYQAAIVRGSTADERADFLAYLSSADAMPVFSRRGFTLLPGDD</sequence>
<feature type="binding site" evidence="6">
    <location>
        <position position="46"/>
    </location>
    <ligand>
        <name>molybdate</name>
        <dbReference type="ChEBI" id="CHEBI:36264"/>
    </ligand>
</feature>
<feature type="binding site" evidence="6">
    <location>
        <position position="132"/>
    </location>
    <ligand>
        <name>molybdate</name>
        <dbReference type="ChEBI" id="CHEBI:36264"/>
    </ligand>
</feature>
<dbReference type="PATRIC" id="fig|543877.4.peg.1577"/>
<evidence type="ECO:0000256" key="4">
    <source>
        <dbReference type="ARBA" id="ARBA00022729"/>
    </source>
</evidence>
<keyword evidence="4" id="KW-0732">Signal</keyword>
<feature type="binding site" evidence="6">
    <location>
        <position position="159"/>
    </location>
    <ligand>
        <name>molybdate</name>
        <dbReference type="ChEBI" id="CHEBI:36264"/>
    </ligand>
</feature>
<dbReference type="GO" id="GO:0046872">
    <property type="term" value="F:metal ion binding"/>
    <property type="evidence" value="ECO:0007669"/>
    <property type="project" value="UniProtKB-KW"/>
</dbReference>
<evidence type="ECO:0000256" key="2">
    <source>
        <dbReference type="ARBA" id="ARBA00022505"/>
    </source>
</evidence>
<dbReference type="OrthoDB" id="9785015at2"/>
<dbReference type="PANTHER" id="PTHR30632:SF17">
    <property type="entry name" value="MOLYBDATE-BINDING PROTEIN MODA"/>
    <property type="match status" value="1"/>
</dbReference>
<comment type="subunit">
    <text evidence="5">The complex is composed of two ATP-binding proteins (ModC), two transmembrane proteins (ModB) and a solute-binding protein (ModA).</text>
</comment>
<dbReference type="InterPro" id="IPR050682">
    <property type="entry name" value="ModA/WtpA"/>
</dbReference>
<evidence type="ECO:0000256" key="5">
    <source>
        <dbReference type="ARBA" id="ARBA00062515"/>
    </source>
</evidence>
<dbReference type="PIRSF" id="PIRSF004846">
    <property type="entry name" value="ModA"/>
    <property type="match status" value="1"/>
</dbReference>
<protein>
    <submittedName>
        <fullName evidence="7">Molybdenum ABC transporter substrate-binding protein</fullName>
    </submittedName>
</protein>
<dbReference type="FunFam" id="3.40.190.10:FF:000035">
    <property type="entry name" value="Molybdate ABC transporter substrate-binding protein"/>
    <property type="match status" value="1"/>
</dbReference>
<evidence type="ECO:0000256" key="3">
    <source>
        <dbReference type="ARBA" id="ARBA00022723"/>
    </source>
</evidence>
<keyword evidence="2 6" id="KW-0500">Molybdenum</keyword>
<keyword evidence="3 6" id="KW-0479">Metal-binding</keyword>
<evidence type="ECO:0000313" key="8">
    <source>
        <dbReference type="Proteomes" id="UP000037643"/>
    </source>
</evidence>
<dbReference type="Proteomes" id="UP000037643">
    <property type="component" value="Chromosome"/>
</dbReference>
<dbReference type="Pfam" id="PF13531">
    <property type="entry name" value="SBP_bac_11"/>
    <property type="match status" value="1"/>
</dbReference>
<dbReference type="STRING" id="543877.AM2010_1551"/>